<evidence type="ECO:0000313" key="2">
    <source>
        <dbReference type="Proteomes" id="UP000373149"/>
    </source>
</evidence>
<keyword evidence="2" id="KW-1185">Reference proteome</keyword>
<dbReference type="Gene3D" id="3.40.50.720">
    <property type="entry name" value="NAD(P)-binding Rossmann-like Domain"/>
    <property type="match status" value="1"/>
</dbReference>
<proteinExistence type="predicted"/>
<dbReference type="Pfam" id="PF00106">
    <property type="entry name" value="adh_short"/>
    <property type="match status" value="1"/>
</dbReference>
<dbReference type="SUPFAM" id="SSF51735">
    <property type="entry name" value="NAD(P)-binding Rossmann-fold domains"/>
    <property type="match status" value="1"/>
</dbReference>
<organism evidence="1 2">
    <name type="scientific">Streptomyces acidicola</name>
    <dbReference type="NCBI Taxonomy" id="2596892"/>
    <lineage>
        <taxon>Bacteria</taxon>
        <taxon>Bacillati</taxon>
        <taxon>Actinomycetota</taxon>
        <taxon>Actinomycetes</taxon>
        <taxon>Kitasatosporales</taxon>
        <taxon>Streptomycetaceae</taxon>
        <taxon>Streptomyces</taxon>
    </lineage>
</organism>
<dbReference type="PANTHER" id="PTHR43431:SF7">
    <property type="entry name" value="OXIDOREDUCTASE, SHORT CHAIN DEHYDROGENASE_REDUCTASE FAMILY (AFU_ORTHOLOGUE AFUA_5G14000)"/>
    <property type="match status" value="1"/>
</dbReference>
<comment type="caution">
    <text evidence="1">The sequence shown here is derived from an EMBL/GenBank/DDBJ whole genome shotgun (WGS) entry which is preliminary data.</text>
</comment>
<sequence length="237" mass="23974">MSSLSSPLPTVAVVGAGPGLGRAVARRFGTAGHPVALIARNADKLQDAADALAAEGIAARAYPADVTDAKALTGALEAAAEELGRIGVLSYSPAPTFPNVAGRVPDLKELGFTPAAQTTPESVRSMFDMLVGGALTAAATVLPGMREAGDGALLFTTGTTALLPIPGMSNSGIALAGLRSWAQGLHNDLADEGVYVGHLCIGVPIIPGSGAGDPDALAERWYQLARARDTFETTVGF</sequence>
<dbReference type="PANTHER" id="PTHR43431">
    <property type="entry name" value="OXIDOREDUCTASE, SHORT CHAIN DEHYDROGENASE/REDUCTASE FAMILY (AFU_ORTHOLOGUE AFUA_5G14000)"/>
    <property type="match status" value="1"/>
</dbReference>
<gene>
    <name evidence="1" type="ORF">FPZ41_22530</name>
</gene>
<dbReference type="EMBL" id="VMNX01000087">
    <property type="protein sequence ID" value="MPY51183.1"/>
    <property type="molecule type" value="Genomic_DNA"/>
</dbReference>
<reference evidence="1 2" key="1">
    <citation type="submission" date="2019-09" db="EMBL/GenBank/DDBJ databases">
        <authorList>
            <person name="Duangmal K."/>
            <person name="Teo W.F.A."/>
            <person name="Lipun K."/>
        </authorList>
    </citation>
    <scope>NUCLEOTIDE SEQUENCE [LARGE SCALE GENOMIC DNA]</scope>
    <source>
        <strain evidence="1 2">K1PN6</strain>
    </source>
</reference>
<dbReference type="InterPro" id="IPR036291">
    <property type="entry name" value="NAD(P)-bd_dom_sf"/>
</dbReference>
<dbReference type="InterPro" id="IPR002347">
    <property type="entry name" value="SDR_fam"/>
</dbReference>
<evidence type="ECO:0000313" key="1">
    <source>
        <dbReference type="EMBL" id="MPY51183.1"/>
    </source>
</evidence>
<name>A0A5N8WUV3_9ACTN</name>
<dbReference type="RefSeq" id="WP_152865321.1">
    <property type="nucleotide sequence ID" value="NZ_VMNX01000087.1"/>
</dbReference>
<accession>A0A5N8WUV3</accession>
<protein>
    <submittedName>
        <fullName evidence="1">SDR family NAD(P)-dependent oxidoreductase</fullName>
    </submittedName>
</protein>
<dbReference type="AlphaFoldDB" id="A0A5N8WUV3"/>
<dbReference type="Proteomes" id="UP000373149">
    <property type="component" value="Unassembled WGS sequence"/>
</dbReference>